<dbReference type="Pfam" id="PF03090">
    <property type="entry name" value="Replicase"/>
    <property type="match status" value="1"/>
</dbReference>
<dbReference type="InterPro" id="IPR004322">
    <property type="entry name" value="Plasmid_replicase_bac"/>
</dbReference>
<gene>
    <name evidence="1" type="ORF">A8E72_31005</name>
</gene>
<organism evidence="1 2">
    <name type="scientific">Burkholderia cenocepacia</name>
    <dbReference type="NCBI Taxonomy" id="95486"/>
    <lineage>
        <taxon>Bacteria</taxon>
        <taxon>Pseudomonadati</taxon>
        <taxon>Pseudomonadota</taxon>
        <taxon>Betaproteobacteria</taxon>
        <taxon>Burkholderiales</taxon>
        <taxon>Burkholderiaceae</taxon>
        <taxon>Burkholderia</taxon>
        <taxon>Burkholderia cepacia complex</taxon>
    </lineage>
</organism>
<evidence type="ECO:0000313" key="1">
    <source>
        <dbReference type="EMBL" id="ONU77307.1"/>
    </source>
</evidence>
<evidence type="ECO:0000313" key="2">
    <source>
        <dbReference type="Proteomes" id="UP000188543"/>
    </source>
</evidence>
<name>A0A1V2VV25_9BURK</name>
<accession>A0A1V2VV25</accession>
<reference evidence="1 2" key="1">
    <citation type="submission" date="2016-08" db="EMBL/GenBank/DDBJ databases">
        <authorList>
            <person name="Seilhamer J.J."/>
        </authorList>
    </citation>
    <scope>NUCLEOTIDE SEQUENCE [LARGE SCALE GENOMIC DNA]</scope>
    <source>
        <strain evidence="1 2">VC14762</strain>
    </source>
</reference>
<sequence length="324" mass="38110">MIEEFVSSLPEKVRSTNSFEEGTKFRSRENSLAFRYIEHNQIYRKYLVVDVDREESAYLWEDLGLPPPTIITVNPATTHSHYLWELKTPVIFTEAGRTHPKRFYENVDSALTHAIPGADPAYVGKFTRNPLHTYWRTITHRVSYDLADFGEYIDLTPARKRIDLAWNIEGRNSTLFDTVRVWAYMAVKMYAFYADFFEQVVFKAHEVNQQFSDLPSGMLPAKEVLSTARSITDWTWKHRHDNFKNRGVMELPDDMLLQEKQRQGALYCHDRQLHNTEEKIKIAVMKTREANRPLTMVQLEKFGLSRSVYSRNRELVEKWVKAYS</sequence>
<dbReference type="AlphaFoldDB" id="A0A1V2VV25"/>
<dbReference type="Gene3D" id="1.10.340.50">
    <property type="match status" value="1"/>
</dbReference>
<dbReference type="OrthoDB" id="5445431at2"/>
<comment type="caution">
    <text evidence="1">The sequence shown here is derived from an EMBL/GenBank/DDBJ whole genome shotgun (WGS) entry which is preliminary data.</text>
</comment>
<proteinExistence type="predicted"/>
<dbReference type="RefSeq" id="WP_077176692.1">
    <property type="nucleotide sequence ID" value="NZ_MUTB01000145.1"/>
</dbReference>
<protein>
    <submittedName>
        <fullName evidence="1">Uncharacterized protein</fullName>
    </submittedName>
</protein>
<dbReference type="Proteomes" id="UP000188543">
    <property type="component" value="Unassembled WGS sequence"/>
</dbReference>
<dbReference type="EMBL" id="MUTJ01000093">
    <property type="protein sequence ID" value="ONU77307.1"/>
    <property type="molecule type" value="Genomic_DNA"/>
</dbReference>